<dbReference type="PRINTS" id="PR00111">
    <property type="entry name" value="ABHYDROLASE"/>
</dbReference>
<dbReference type="InterPro" id="IPR050471">
    <property type="entry name" value="AB_hydrolase"/>
</dbReference>
<evidence type="ECO:0000313" key="3">
    <source>
        <dbReference type="EMBL" id="MBD2844586.1"/>
    </source>
</evidence>
<dbReference type="InterPro" id="IPR000073">
    <property type="entry name" value="AB_hydrolase_1"/>
</dbReference>
<evidence type="ECO:0000313" key="4">
    <source>
        <dbReference type="Proteomes" id="UP000621560"/>
    </source>
</evidence>
<sequence>MPLCSLNGAVLHYRVRGSGPPLLLVHPPLLSRACFHYQEEALADEFQIITLDLRGHGHSGQSKVPLSYALLASDMAALVDHLGLASCYLCGYSTGAGVVLEALLAYPDRFAGAVLISAMSEAGDPLLRAKIALAMRLAASKASARLLRLGIVSGNADRASTFIRLMREARRANLPDVQRYFASSLAYRATERLAEIEVPVLLLYGGKDRAFRRYRLLLQRRLKQYDSVILDKEEHQLPTKSPHAVNAWIRRWLRVQTRPSIPLTAPEYEHSPELTGWPLEEEMPADSEPHSLQ</sequence>
<dbReference type="Proteomes" id="UP000621560">
    <property type="component" value="Unassembled WGS sequence"/>
</dbReference>
<feature type="domain" description="AB hydrolase-1" evidence="2">
    <location>
        <begin position="22"/>
        <end position="247"/>
    </location>
</feature>
<feature type="region of interest" description="Disordered" evidence="1">
    <location>
        <begin position="264"/>
        <end position="293"/>
    </location>
</feature>
<comment type="caution">
    <text evidence="3">The sequence shown here is derived from an EMBL/GenBank/DDBJ whole genome shotgun (WGS) entry which is preliminary data.</text>
</comment>
<organism evidence="3 4">
    <name type="scientific">Paenibacillus sabuli</name>
    <dbReference type="NCBI Taxonomy" id="2772509"/>
    <lineage>
        <taxon>Bacteria</taxon>
        <taxon>Bacillati</taxon>
        <taxon>Bacillota</taxon>
        <taxon>Bacilli</taxon>
        <taxon>Bacillales</taxon>
        <taxon>Paenibacillaceae</taxon>
        <taxon>Paenibacillus</taxon>
    </lineage>
</organism>
<dbReference type="GO" id="GO:0046503">
    <property type="term" value="P:glycerolipid catabolic process"/>
    <property type="evidence" value="ECO:0007669"/>
    <property type="project" value="TreeGrafter"/>
</dbReference>
<dbReference type="RefSeq" id="WP_190915385.1">
    <property type="nucleotide sequence ID" value="NZ_JACXIZ010000011.1"/>
</dbReference>
<dbReference type="EMBL" id="JACXIZ010000011">
    <property type="protein sequence ID" value="MBD2844586.1"/>
    <property type="molecule type" value="Genomic_DNA"/>
</dbReference>
<dbReference type="Gene3D" id="3.40.50.1820">
    <property type="entry name" value="alpha/beta hydrolase"/>
    <property type="match status" value="1"/>
</dbReference>
<reference evidence="3" key="1">
    <citation type="submission" date="2020-09" db="EMBL/GenBank/DDBJ databases">
        <title>A novel bacterium of genus Paenibacillus, isolated from South China Sea.</title>
        <authorList>
            <person name="Huang H."/>
            <person name="Mo K."/>
            <person name="Hu Y."/>
        </authorList>
    </citation>
    <scope>NUCLEOTIDE SEQUENCE</scope>
    <source>
        <strain evidence="3">IB182496</strain>
    </source>
</reference>
<dbReference type="Pfam" id="PF12697">
    <property type="entry name" value="Abhydrolase_6"/>
    <property type="match status" value="1"/>
</dbReference>
<dbReference type="AlphaFoldDB" id="A0A927BQ00"/>
<dbReference type="GO" id="GO:0004806">
    <property type="term" value="F:triacylglycerol lipase activity"/>
    <property type="evidence" value="ECO:0007669"/>
    <property type="project" value="TreeGrafter"/>
</dbReference>
<dbReference type="PANTHER" id="PTHR43433">
    <property type="entry name" value="HYDROLASE, ALPHA/BETA FOLD FAMILY PROTEIN"/>
    <property type="match status" value="1"/>
</dbReference>
<dbReference type="SUPFAM" id="SSF53474">
    <property type="entry name" value="alpha/beta-Hydrolases"/>
    <property type="match status" value="1"/>
</dbReference>
<evidence type="ECO:0000259" key="2">
    <source>
        <dbReference type="Pfam" id="PF12697"/>
    </source>
</evidence>
<dbReference type="InterPro" id="IPR029058">
    <property type="entry name" value="AB_hydrolase_fold"/>
</dbReference>
<protein>
    <submittedName>
        <fullName evidence="3">Alpha/beta hydrolase</fullName>
    </submittedName>
</protein>
<keyword evidence="4" id="KW-1185">Reference proteome</keyword>
<accession>A0A927BQ00</accession>
<name>A0A927BQ00_9BACL</name>
<evidence type="ECO:0000256" key="1">
    <source>
        <dbReference type="SAM" id="MobiDB-lite"/>
    </source>
</evidence>
<gene>
    <name evidence="3" type="ORF">IDH44_05245</name>
</gene>
<proteinExistence type="predicted"/>
<keyword evidence="3" id="KW-0378">Hydrolase</keyword>
<dbReference type="PANTHER" id="PTHR43433:SF5">
    <property type="entry name" value="AB HYDROLASE-1 DOMAIN-CONTAINING PROTEIN"/>
    <property type="match status" value="1"/>
</dbReference>